<reference evidence="1" key="2">
    <citation type="submission" date="2020-08" db="EMBL/GenBank/DDBJ databases">
        <authorList>
            <person name="Chen M."/>
            <person name="Teng W."/>
            <person name="Zhao L."/>
            <person name="Hu C."/>
            <person name="Zhou Y."/>
            <person name="Han B."/>
            <person name="Song L."/>
            <person name="Shu W."/>
        </authorList>
    </citation>
    <scope>NUCLEOTIDE SEQUENCE</scope>
    <source>
        <strain evidence="1">FACHB-1375</strain>
    </source>
</reference>
<gene>
    <name evidence="1" type="ORF">H6G03_02320</name>
</gene>
<keyword evidence="2" id="KW-1185">Reference proteome</keyword>
<organism evidence="1 2">
    <name type="scientific">Aerosakkonema funiforme FACHB-1375</name>
    <dbReference type="NCBI Taxonomy" id="2949571"/>
    <lineage>
        <taxon>Bacteria</taxon>
        <taxon>Bacillati</taxon>
        <taxon>Cyanobacteriota</taxon>
        <taxon>Cyanophyceae</taxon>
        <taxon>Oscillatoriophycideae</taxon>
        <taxon>Aerosakkonematales</taxon>
        <taxon>Aerosakkonemataceae</taxon>
        <taxon>Aerosakkonema</taxon>
    </lineage>
</organism>
<dbReference type="RefSeq" id="WP_190461682.1">
    <property type="nucleotide sequence ID" value="NZ_JACJPW010000004.1"/>
</dbReference>
<name>A0A926VAU0_9CYAN</name>
<proteinExistence type="predicted"/>
<protein>
    <submittedName>
        <fullName evidence="1">Uncharacterized protein</fullName>
    </submittedName>
</protein>
<dbReference type="AlphaFoldDB" id="A0A926VAU0"/>
<sequence length="332" mass="38443">MNNTNKNKKNLVLGFVKTYEFEQIKPFVISLKNTGYQGDICLVYCDLSQRTIDLLQEQGVQMYPFKEFYINLPYYIGQGGKLKQNKKIYPYLLLNIYPFNRLYTWLLRGASKLAKENEDLIKAHVAQYFLNVPSCNRYAIYYLYLSKYGEKYANVMLSDVRDVVFQGDPFDFEFEDGSLNCFLEEGEKTIGDSEGNAQWIREGFGEDALPKIADKSISCSGTTIGSIDAIMAYLKAMIDAFVQLKYHSWGIDQGVHNYIIYQGLVKKVKFYNNFRGPILTMHYTNEEKLQFDSNGYLRNDDGSPIKVLHQYDRLSPEVRNKIAVYRKSECTV</sequence>
<evidence type="ECO:0000313" key="2">
    <source>
        <dbReference type="Proteomes" id="UP000641646"/>
    </source>
</evidence>
<accession>A0A926VAU0</accession>
<reference evidence="1" key="1">
    <citation type="journal article" date="2015" name="ISME J.">
        <title>Draft Genome Sequence of Streptomyces incarnatus NRRL8089, which Produces the Nucleoside Antibiotic Sinefungin.</title>
        <authorList>
            <person name="Oshima K."/>
            <person name="Hattori M."/>
            <person name="Shimizu H."/>
            <person name="Fukuda K."/>
            <person name="Nemoto M."/>
            <person name="Inagaki K."/>
            <person name="Tamura T."/>
        </authorList>
    </citation>
    <scope>NUCLEOTIDE SEQUENCE</scope>
    <source>
        <strain evidence="1">FACHB-1375</strain>
    </source>
</reference>
<dbReference type="Proteomes" id="UP000641646">
    <property type="component" value="Unassembled WGS sequence"/>
</dbReference>
<evidence type="ECO:0000313" key="1">
    <source>
        <dbReference type="EMBL" id="MBD2179958.1"/>
    </source>
</evidence>
<comment type="caution">
    <text evidence="1">The sequence shown here is derived from an EMBL/GenBank/DDBJ whole genome shotgun (WGS) entry which is preliminary data.</text>
</comment>
<dbReference type="EMBL" id="JACJPW010000004">
    <property type="protein sequence ID" value="MBD2179958.1"/>
    <property type="molecule type" value="Genomic_DNA"/>
</dbReference>